<reference evidence="1 2" key="1">
    <citation type="submission" date="2016-06" db="EMBL/GenBank/DDBJ databases">
        <title>Comparative genomics of the ectomycorrhizal sister species Rhizopogon vinicolor and Rhizopogon vesiculosus (Basidiomycota: Boletales) reveals a divergence of the mating type B locus.</title>
        <authorList>
            <consortium name="DOE Joint Genome Institute"/>
            <person name="Mujic A.B."/>
            <person name="Kuo A."/>
            <person name="Tritt A."/>
            <person name="Lipzen A."/>
            <person name="Chen C."/>
            <person name="Johnson J."/>
            <person name="Sharma A."/>
            <person name="Barry K."/>
            <person name="Grigoriev I.V."/>
            <person name="Spatafora J.W."/>
        </authorList>
    </citation>
    <scope>NUCLEOTIDE SEQUENCE [LARGE SCALE GENOMIC DNA]</scope>
    <source>
        <strain evidence="1 2">AM-OR11-026</strain>
    </source>
</reference>
<dbReference type="AlphaFoldDB" id="A0A1B7MYB2"/>
<dbReference type="InParanoid" id="A0A1B7MYB2"/>
<proteinExistence type="predicted"/>
<evidence type="ECO:0000313" key="1">
    <source>
        <dbReference type="EMBL" id="OAX37593.1"/>
    </source>
</evidence>
<dbReference type="STRING" id="1314800.A0A1B7MYB2"/>
<protein>
    <submittedName>
        <fullName evidence="1">Uncharacterized protein</fullName>
    </submittedName>
</protein>
<dbReference type="Proteomes" id="UP000092154">
    <property type="component" value="Unassembled WGS sequence"/>
</dbReference>
<evidence type="ECO:0000313" key="2">
    <source>
        <dbReference type="Proteomes" id="UP000092154"/>
    </source>
</evidence>
<keyword evidence="2" id="KW-1185">Reference proteome</keyword>
<accession>A0A1B7MYB2</accession>
<sequence>MSVIGSVIFLDTRDRKGENKVLELKHGEILIHLAEDVQRRLDCMIQSNESLQMSMSKHDLHVHLTTTSFVLSGVLPRPALAYENITADRDMSEIEMLEQTGAIAAGKLPAQQEDNRFTASLEKRIAALVERHVTHVRIRHSIFIVNVVFSETENKVAKLERDRGERQRLGHE</sequence>
<organism evidence="1 2">
    <name type="scientific">Rhizopogon vinicolor AM-OR11-026</name>
    <dbReference type="NCBI Taxonomy" id="1314800"/>
    <lineage>
        <taxon>Eukaryota</taxon>
        <taxon>Fungi</taxon>
        <taxon>Dikarya</taxon>
        <taxon>Basidiomycota</taxon>
        <taxon>Agaricomycotina</taxon>
        <taxon>Agaricomycetes</taxon>
        <taxon>Agaricomycetidae</taxon>
        <taxon>Boletales</taxon>
        <taxon>Suillineae</taxon>
        <taxon>Rhizopogonaceae</taxon>
        <taxon>Rhizopogon</taxon>
    </lineage>
</organism>
<dbReference type="EMBL" id="KV448342">
    <property type="protein sequence ID" value="OAX37593.1"/>
    <property type="molecule type" value="Genomic_DNA"/>
</dbReference>
<name>A0A1B7MYB2_9AGAM</name>
<gene>
    <name evidence="1" type="ORF">K503DRAFT_850391</name>
</gene>
<dbReference type="OrthoDB" id="16729at2759"/>